<reference evidence="16 17" key="1">
    <citation type="submission" date="2022-07" db="EMBL/GenBank/DDBJ databases">
        <title>Genome-wide signatures of adaptation to extreme environments.</title>
        <authorList>
            <person name="Cho C.H."/>
            <person name="Yoon H.S."/>
        </authorList>
    </citation>
    <scope>NUCLEOTIDE SEQUENCE [LARGE SCALE GENOMIC DNA]</scope>
    <source>
        <strain evidence="16 17">108.79 E11</strain>
    </source>
</reference>
<keyword evidence="9" id="KW-0398">Inositol biosynthesis</keyword>
<evidence type="ECO:0000259" key="15">
    <source>
        <dbReference type="Pfam" id="PF01658"/>
    </source>
</evidence>
<comment type="pathway">
    <text evidence="4">Polyol metabolism; myo-inositol biosynthesis; myo-inositol from D-glucose 6-phosphate: step 1/2.</text>
</comment>
<dbReference type="Pfam" id="PF01658">
    <property type="entry name" value="Inos-1-P_synth"/>
    <property type="match status" value="1"/>
</dbReference>
<sequence>MCFRGHMGKDAIVQSKAPQRWIARVVHMTDNDAWRALSHHDVSTVTRQKNCKVSGPHVSYTENEVQATLQLQRTLVHTLPDGSVEARPEQLVYEFCTKLKPSKLGLMLVGWGGNNGSTVTAGIVANREDISWESCRGMERPNLFGSLSQHGTLRLGITADGTDVFVPFKSLLPLVEPKDIVLSGWDISGYNLAEAMDRAQILEPDLKKKLRPYLADMKPLPGIFDEQFIAKNQLPRADNVIKTSDKAQQVEIIRQDIRKFKQQHQLDFVVVVWTANSERYSMELAGVNDTAENLLKAISSSHKEVSPSTLYAVASILEGCPYVNGSPQNTFVPGCIQLAEEKQVFIVGDDFKSGQTKMKSVLVDYLVGSGMKVESMVTYNHLGNNDMFQLTDGEMWKPKSAAKSRVIEDIVGSNGTLYKEDEMPDHVVVVRYVPSYGDSKSDVSEYVTRTFMNCPYRMVMYNNCLDSALCAPLILDLAIFTELFHRVSYRTLDMKDFVPMYPVLSALSFYMKIPRTPLGEPHVNALQRQRACMENLFRALVGLNGEDNLFLQTKFPYRK</sequence>
<evidence type="ECO:0000256" key="11">
    <source>
        <dbReference type="ARBA" id="ARBA00023098"/>
    </source>
</evidence>
<evidence type="ECO:0000256" key="3">
    <source>
        <dbReference type="ARBA" id="ARBA00004496"/>
    </source>
</evidence>
<dbReference type="SUPFAM" id="SSF51735">
    <property type="entry name" value="NAD(P)-binding Rossmann-fold domains"/>
    <property type="match status" value="1"/>
</dbReference>
<keyword evidence="13" id="KW-0413">Isomerase</keyword>
<dbReference type="AlphaFoldDB" id="A0AAV9IAY8"/>
<organism evidence="16 17">
    <name type="scientific">Galdieria yellowstonensis</name>
    <dbReference type="NCBI Taxonomy" id="3028027"/>
    <lineage>
        <taxon>Eukaryota</taxon>
        <taxon>Rhodophyta</taxon>
        <taxon>Bangiophyceae</taxon>
        <taxon>Galdieriales</taxon>
        <taxon>Galdieriaceae</taxon>
        <taxon>Galdieria</taxon>
    </lineage>
</organism>
<comment type="subcellular location">
    <subcellularLocation>
        <location evidence="3">Cytoplasm</location>
    </subcellularLocation>
</comment>
<dbReference type="EC" id="5.5.1.4" evidence="6"/>
<evidence type="ECO:0000256" key="2">
    <source>
        <dbReference type="ARBA" id="ARBA00001911"/>
    </source>
</evidence>
<evidence type="ECO:0000256" key="4">
    <source>
        <dbReference type="ARBA" id="ARBA00005117"/>
    </source>
</evidence>
<dbReference type="PIRSF" id="PIRSF015578">
    <property type="entry name" value="Myoinos-ppht_syn"/>
    <property type="match status" value="1"/>
</dbReference>
<dbReference type="GO" id="GO:0006021">
    <property type="term" value="P:inositol biosynthetic process"/>
    <property type="evidence" value="ECO:0007669"/>
    <property type="project" value="UniProtKB-KW"/>
</dbReference>
<dbReference type="InterPro" id="IPR036291">
    <property type="entry name" value="NAD(P)-bd_dom_sf"/>
</dbReference>
<keyword evidence="7" id="KW-0963">Cytoplasm</keyword>
<keyword evidence="8" id="KW-0444">Lipid biosynthesis</keyword>
<comment type="similarity">
    <text evidence="5">Belongs to the myo-inositol 1-phosphate synthase family.</text>
</comment>
<keyword evidence="14" id="KW-1208">Phospholipid metabolism</keyword>
<dbReference type="EMBL" id="JANCYU010000023">
    <property type="protein sequence ID" value="KAK4524404.1"/>
    <property type="molecule type" value="Genomic_DNA"/>
</dbReference>
<comment type="catalytic activity">
    <reaction evidence="1">
        <text>D-glucose 6-phosphate = 1D-myo-inositol 3-phosphate</text>
        <dbReference type="Rhea" id="RHEA:10716"/>
        <dbReference type="ChEBI" id="CHEBI:58401"/>
        <dbReference type="ChEBI" id="CHEBI:61548"/>
        <dbReference type="EC" id="5.5.1.4"/>
    </reaction>
</comment>
<evidence type="ECO:0000256" key="13">
    <source>
        <dbReference type="ARBA" id="ARBA00023235"/>
    </source>
</evidence>
<dbReference type="Gene3D" id="3.40.50.720">
    <property type="entry name" value="NAD(P)-binding Rossmann-like Domain"/>
    <property type="match status" value="2"/>
</dbReference>
<keyword evidence="17" id="KW-1185">Reference proteome</keyword>
<dbReference type="InterPro" id="IPR013021">
    <property type="entry name" value="Myo-inos-1-P_Synthase_GAPDH"/>
</dbReference>
<name>A0AAV9IAY8_9RHOD</name>
<dbReference type="GO" id="GO:0004512">
    <property type="term" value="F:inositol-3-phosphate synthase activity"/>
    <property type="evidence" value="ECO:0007669"/>
    <property type="project" value="UniProtKB-EC"/>
</dbReference>
<evidence type="ECO:0000256" key="6">
    <source>
        <dbReference type="ARBA" id="ARBA00012125"/>
    </source>
</evidence>
<dbReference type="PANTHER" id="PTHR11510">
    <property type="entry name" value="MYO-INOSITOL-1 PHOSPHATE SYNTHASE"/>
    <property type="match status" value="1"/>
</dbReference>
<protein>
    <recommendedName>
        <fullName evidence="6">inositol-3-phosphate synthase</fullName>
        <ecNumber evidence="6">5.5.1.4</ecNumber>
    </recommendedName>
</protein>
<dbReference type="InterPro" id="IPR002587">
    <property type="entry name" value="Myo-inos-1-P_Synthase"/>
</dbReference>
<evidence type="ECO:0000313" key="17">
    <source>
        <dbReference type="Proteomes" id="UP001300502"/>
    </source>
</evidence>
<evidence type="ECO:0000256" key="12">
    <source>
        <dbReference type="ARBA" id="ARBA00023209"/>
    </source>
</evidence>
<evidence type="ECO:0000256" key="10">
    <source>
        <dbReference type="ARBA" id="ARBA00023027"/>
    </source>
</evidence>
<comment type="cofactor">
    <cofactor evidence="2">
        <name>NAD(+)</name>
        <dbReference type="ChEBI" id="CHEBI:57540"/>
    </cofactor>
</comment>
<dbReference type="FunFam" id="3.40.50.720:FF:000069">
    <property type="entry name" value="Inositol-3-phosphate synthase 1"/>
    <property type="match status" value="1"/>
</dbReference>
<evidence type="ECO:0000256" key="5">
    <source>
        <dbReference type="ARBA" id="ARBA00010813"/>
    </source>
</evidence>
<evidence type="ECO:0000256" key="1">
    <source>
        <dbReference type="ARBA" id="ARBA00000113"/>
    </source>
</evidence>
<dbReference type="Pfam" id="PF07994">
    <property type="entry name" value="NAD_binding_5"/>
    <property type="match status" value="1"/>
</dbReference>
<dbReference type="GO" id="GO:0005737">
    <property type="term" value="C:cytoplasm"/>
    <property type="evidence" value="ECO:0007669"/>
    <property type="project" value="UniProtKB-SubCell"/>
</dbReference>
<evidence type="ECO:0000256" key="14">
    <source>
        <dbReference type="ARBA" id="ARBA00023264"/>
    </source>
</evidence>
<feature type="domain" description="Myo-inositol-1-phosphate synthase GAPDH-like" evidence="15">
    <location>
        <begin position="354"/>
        <end position="467"/>
    </location>
</feature>
<evidence type="ECO:0000256" key="7">
    <source>
        <dbReference type="ARBA" id="ARBA00022490"/>
    </source>
</evidence>
<gene>
    <name evidence="16" type="ORF">GAYE_SCF03G2305</name>
</gene>
<evidence type="ECO:0000313" key="16">
    <source>
        <dbReference type="EMBL" id="KAK4524404.1"/>
    </source>
</evidence>
<dbReference type="SUPFAM" id="SSF55347">
    <property type="entry name" value="Glyceraldehyde-3-phosphate dehydrogenase-like, C-terminal domain"/>
    <property type="match status" value="1"/>
</dbReference>
<keyword evidence="10" id="KW-0520">NAD</keyword>
<dbReference type="Proteomes" id="UP001300502">
    <property type="component" value="Unassembled WGS sequence"/>
</dbReference>
<comment type="caution">
    <text evidence="16">The sequence shown here is derived from an EMBL/GenBank/DDBJ whole genome shotgun (WGS) entry which is preliminary data.</text>
</comment>
<evidence type="ECO:0000256" key="9">
    <source>
        <dbReference type="ARBA" id="ARBA00022550"/>
    </source>
</evidence>
<dbReference type="GO" id="GO:0008654">
    <property type="term" value="P:phospholipid biosynthetic process"/>
    <property type="evidence" value="ECO:0007669"/>
    <property type="project" value="UniProtKB-KW"/>
</dbReference>
<keyword evidence="12" id="KW-0594">Phospholipid biosynthesis</keyword>
<proteinExistence type="inferred from homology"/>
<evidence type="ECO:0000256" key="8">
    <source>
        <dbReference type="ARBA" id="ARBA00022516"/>
    </source>
</evidence>
<accession>A0AAV9IAY8</accession>
<keyword evidence="11" id="KW-0443">Lipid metabolism</keyword>